<dbReference type="EMBL" id="PVZC01000001">
    <property type="protein sequence ID" value="PRY02006.1"/>
    <property type="molecule type" value="Genomic_DNA"/>
</dbReference>
<comment type="caution">
    <text evidence="2">The sequence shown here is derived from an EMBL/GenBank/DDBJ whole genome shotgun (WGS) entry which is preliminary data.</text>
</comment>
<dbReference type="Proteomes" id="UP000237846">
    <property type="component" value="Unassembled WGS sequence"/>
</dbReference>
<protein>
    <submittedName>
        <fullName evidence="2">Uncharacterized protein</fullName>
    </submittedName>
</protein>
<reference evidence="2 3" key="1">
    <citation type="submission" date="2018-03" db="EMBL/GenBank/DDBJ databases">
        <title>Genomic Encyclopedia of Archaeal and Bacterial Type Strains, Phase II (KMG-II): from individual species to whole genera.</title>
        <authorList>
            <person name="Goeker M."/>
        </authorList>
    </citation>
    <scope>NUCLEOTIDE SEQUENCE [LARGE SCALE GENOMIC DNA]</scope>
    <source>
        <strain evidence="2 3">DSM 45601</strain>
    </source>
</reference>
<keyword evidence="1" id="KW-0472">Membrane</keyword>
<dbReference type="InterPro" id="IPR047928">
    <property type="entry name" value="Perm_prefix_1"/>
</dbReference>
<evidence type="ECO:0000313" key="3">
    <source>
        <dbReference type="Proteomes" id="UP000237846"/>
    </source>
</evidence>
<gene>
    <name evidence="2" type="ORF">CLV72_101604</name>
</gene>
<dbReference type="AlphaFoldDB" id="A0A2T0QDH8"/>
<feature type="transmembrane region" description="Helical" evidence="1">
    <location>
        <begin position="168"/>
        <end position="193"/>
    </location>
</feature>
<keyword evidence="1" id="KW-0812">Transmembrane</keyword>
<feature type="transmembrane region" description="Helical" evidence="1">
    <location>
        <begin position="94"/>
        <end position="115"/>
    </location>
</feature>
<organism evidence="2 3">
    <name type="scientific">Allonocardiopsis opalescens</name>
    <dbReference type="NCBI Taxonomy" id="1144618"/>
    <lineage>
        <taxon>Bacteria</taxon>
        <taxon>Bacillati</taxon>
        <taxon>Actinomycetota</taxon>
        <taxon>Actinomycetes</taxon>
        <taxon>Streptosporangiales</taxon>
        <taxon>Allonocardiopsis</taxon>
    </lineage>
</organism>
<dbReference type="RefSeq" id="WP_211302670.1">
    <property type="nucleotide sequence ID" value="NZ_PVZC01000001.1"/>
</dbReference>
<dbReference type="NCBIfam" id="NF038403">
    <property type="entry name" value="perm_prefix_1"/>
    <property type="match status" value="1"/>
</dbReference>
<feature type="transmembrane region" description="Helical" evidence="1">
    <location>
        <begin position="130"/>
        <end position="156"/>
    </location>
</feature>
<feature type="transmembrane region" description="Helical" evidence="1">
    <location>
        <begin position="213"/>
        <end position="235"/>
    </location>
</feature>
<name>A0A2T0QDH8_9ACTN</name>
<keyword evidence="3" id="KW-1185">Reference proteome</keyword>
<evidence type="ECO:0000313" key="2">
    <source>
        <dbReference type="EMBL" id="PRY02006.1"/>
    </source>
</evidence>
<proteinExistence type="predicted"/>
<sequence>MIPAAGRPPGRRGGGDPVDAYVRGLGRALVGARREKADMLAEVADGLTDAAEAYEAEGLERAEARRRAVADFGTVAEVAPHFQAELHRSQGRRLAVLVAVVSPAGQAASSSLWTASTPREWRLWQAQPDWLVAVSTAVDAVPLLVVPGAVALWLLLRRSARRAADPARLVAGTSALVLAMALLPTATGVVFALGGAGDVLGHMLPRMASLVMAVLYLVHLVLAVLAVRSLAALAASRRAGRLRRPAAGG</sequence>
<evidence type="ECO:0000256" key="1">
    <source>
        <dbReference type="SAM" id="Phobius"/>
    </source>
</evidence>
<accession>A0A2T0QDH8</accession>
<keyword evidence="1" id="KW-1133">Transmembrane helix</keyword>